<evidence type="ECO:0000259" key="1">
    <source>
        <dbReference type="PROSITE" id="PS50206"/>
    </source>
</evidence>
<dbReference type="InterPro" id="IPR036873">
    <property type="entry name" value="Rhodanese-like_dom_sf"/>
</dbReference>
<evidence type="ECO:0000313" key="3">
    <source>
        <dbReference type="Proteomes" id="UP000019812"/>
    </source>
</evidence>
<dbReference type="Pfam" id="PF00581">
    <property type="entry name" value="Rhodanese"/>
    <property type="match status" value="1"/>
</dbReference>
<accession>A0A084Y4K4</accession>
<proteinExistence type="predicted"/>
<dbReference type="Gene3D" id="3.40.250.10">
    <property type="entry name" value="Rhodanese-like domain"/>
    <property type="match status" value="1"/>
</dbReference>
<dbReference type="SUPFAM" id="SSF52821">
    <property type="entry name" value="Rhodanese/Cell cycle control phosphatase"/>
    <property type="match status" value="1"/>
</dbReference>
<dbReference type="EMBL" id="JDSS02000011">
    <property type="protein sequence ID" value="KFB69648.1"/>
    <property type="molecule type" value="Genomic_DNA"/>
</dbReference>
<dbReference type="PROSITE" id="PS50206">
    <property type="entry name" value="RHODANESE_3"/>
    <property type="match status" value="1"/>
</dbReference>
<name>A0A084Y4K4_9PROT</name>
<dbReference type="SMART" id="SM00450">
    <property type="entry name" value="RHOD"/>
    <property type="match status" value="1"/>
</dbReference>
<dbReference type="STRING" id="1457154.CAPSK01_000707"/>
<dbReference type="AlphaFoldDB" id="A0A084Y4K4"/>
<reference evidence="2 3" key="1">
    <citation type="submission" date="2014-07" db="EMBL/GenBank/DDBJ databases">
        <title>Expanding our view of genomic diversity in Candidatus Accumulibacter clades.</title>
        <authorList>
            <person name="Skennerton C.T."/>
            <person name="Barr J.J."/>
            <person name="Slater F.R."/>
            <person name="Bond P.L."/>
            <person name="Tyson G.W."/>
        </authorList>
    </citation>
    <scope>NUCLEOTIDE SEQUENCE [LARGE SCALE GENOMIC DNA]</scope>
    <source>
        <strain evidence="3">SK-01</strain>
    </source>
</reference>
<evidence type="ECO:0000313" key="2">
    <source>
        <dbReference type="EMBL" id="KFB69648.1"/>
    </source>
</evidence>
<protein>
    <submittedName>
        <fullName evidence="2">Molybdopterin biosynthesis protein MoeB</fullName>
    </submittedName>
</protein>
<feature type="domain" description="Rhodanese" evidence="1">
    <location>
        <begin position="76"/>
        <end position="175"/>
    </location>
</feature>
<organism evidence="2 3">
    <name type="scientific">Candidatus Accumulibacter vicinus</name>
    <dbReference type="NCBI Taxonomy" id="2954382"/>
    <lineage>
        <taxon>Bacteria</taxon>
        <taxon>Pseudomonadati</taxon>
        <taxon>Pseudomonadota</taxon>
        <taxon>Betaproteobacteria</taxon>
        <taxon>Candidatus Accumulibacter</taxon>
    </lineage>
</organism>
<dbReference type="CDD" id="cd01522">
    <property type="entry name" value="RHOD_1"/>
    <property type="match status" value="1"/>
</dbReference>
<gene>
    <name evidence="2" type="ORF">CAPSK01_000707</name>
</gene>
<comment type="caution">
    <text evidence="2">The sequence shown here is derived from an EMBL/GenBank/DDBJ whole genome shotgun (WGS) entry which is preliminary data.</text>
</comment>
<dbReference type="Proteomes" id="UP000019812">
    <property type="component" value="Unassembled WGS sequence"/>
</dbReference>
<sequence>MVRNEKKHPALRTIQLIYTPSFIRRLIGRPSTPALWQDTMGKLTDLLQLARERGRELGLPYTGALTPEEAYKVWQLAPGAKLVDVRTRAEWDWVGRIPGAVEIEWMSYPENRPNSHFLAQLKQQTDRESLLMFICRSGVRSHQAAALVSQATPRDCYNVLEGFEGDKDASGQRGKIGGWRHAGLPWHN</sequence>
<dbReference type="InterPro" id="IPR001763">
    <property type="entry name" value="Rhodanese-like_dom"/>
</dbReference>